<keyword evidence="2" id="KW-0812">Transmembrane</keyword>
<gene>
    <name evidence="4" type="ORF">AK829_02125</name>
</gene>
<dbReference type="Proteomes" id="UP000060016">
    <property type="component" value="Chromosome"/>
</dbReference>
<dbReference type="RefSeq" id="WP_052203834.1">
    <property type="nucleotide sequence ID" value="NZ_CALUAC010000044.1"/>
</dbReference>
<dbReference type="EMBL" id="CP012342">
    <property type="protein sequence ID" value="AKV58161.1"/>
    <property type="molecule type" value="Genomic_DNA"/>
</dbReference>
<feature type="signal peptide" evidence="3">
    <location>
        <begin position="1"/>
        <end position="27"/>
    </location>
</feature>
<evidence type="ECO:0008006" key="6">
    <source>
        <dbReference type="Google" id="ProtNLM"/>
    </source>
</evidence>
<name>A0A0K1RAG3_9CORY</name>
<keyword evidence="2" id="KW-1133">Transmembrane helix</keyword>
<evidence type="ECO:0000256" key="1">
    <source>
        <dbReference type="SAM" id="MobiDB-lite"/>
    </source>
</evidence>
<protein>
    <recommendedName>
        <fullName evidence="6">Or membrane protein</fullName>
    </recommendedName>
</protein>
<organism evidence="4 5">
    <name type="scientific">Corynebacterium riegelii</name>
    <dbReference type="NCBI Taxonomy" id="156976"/>
    <lineage>
        <taxon>Bacteria</taxon>
        <taxon>Bacillati</taxon>
        <taxon>Actinomycetota</taxon>
        <taxon>Actinomycetes</taxon>
        <taxon>Mycobacteriales</taxon>
        <taxon>Corynebacteriaceae</taxon>
        <taxon>Corynebacterium</taxon>
    </lineage>
</organism>
<accession>A0A0K1RAG3</accession>
<keyword evidence="2" id="KW-0472">Membrane</keyword>
<dbReference type="KEGG" id="crie:AK829_02125"/>
<keyword evidence="5" id="KW-1185">Reference proteome</keyword>
<sequence length="121" mass="12731">MRNFRNAAVASATAAALVLGGATVATAEPTNPGSSTEDSATEQKSPIFAGKLEGDGEWPKSAQENKEYFATDHFGKQTDAKAVPDWARWWVDSSIVGAIGAVIGLIIAGVNYASYNGWIKL</sequence>
<reference evidence="4 5" key="1">
    <citation type="submission" date="2015-08" db="EMBL/GenBank/DDBJ databases">
        <authorList>
            <person name="Babu N.S."/>
            <person name="Beckwith C.J."/>
            <person name="Beseler K.G."/>
            <person name="Brison A."/>
            <person name="Carone J.V."/>
            <person name="Caskin T.P."/>
            <person name="Diamond M."/>
            <person name="Durham M.E."/>
            <person name="Foxe J.M."/>
            <person name="Go M."/>
            <person name="Henderson B.A."/>
            <person name="Jones I.B."/>
            <person name="McGettigan J.A."/>
            <person name="Micheletti S.J."/>
            <person name="Nasrallah M.E."/>
            <person name="Ortiz D."/>
            <person name="Piller C.R."/>
            <person name="Privatt S.R."/>
            <person name="Schneider S.L."/>
            <person name="Sharp S."/>
            <person name="Smith T.C."/>
            <person name="Stanton J.D."/>
            <person name="Ullery H.E."/>
            <person name="Wilson R.J."/>
            <person name="Serrano M.G."/>
            <person name="Buck G."/>
            <person name="Lee V."/>
            <person name="Wang Y."/>
            <person name="Carvalho R."/>
            <person name="Voegtly L."/>
            <person name="Shi R."/>
            <person name="Duckworth R."/>
            <person name="Johnson A."/>
            <person name="Loviza R."/>
            <person name="Walstead R."/>
            <person name="Shah Z."/>
            <person name="Kiflezghi M."/>
            <person name="Wade K."/>
            <person name="Ball S.L."/>
            <person name="Bradley K.W."/>
            <person name="Asai D.J."/>
            <person name="Bowman C.A."/>
            <person name="Russell D.A."/>
            <person name="Pope W.H."/>
            <person name="Jacobs-Sera D."/>
            <person name="Hendrix R.W."/>
            <person name="Hatfull G.F."/>
        </authorList>
    </citation>
    <scope>NUCLEOTIDE SEQUENCE [LARGE SCALE GENOMIC DNA]</scope>
    <source>
        <strain evidence="4 5">PUDD_83A45</strain>
    </source>
</reference>
<keyword evidence="3" id="KW-0732">Signal</keyword>
<feature type="chain" id="PRO_5005468118" description="Or membrane protein" evidence="3">
    <location>
        <begin position="28"/>
        <end position="121"/>
    </location>
</feature>
<dbReference type="STRING" id="156976.AK829_02125"/>
<evidence type="ECO:0000256" key="3">
    <source>
        <dbReference type="SAM" id="SignalP"/>
    </source>
</evidence>
<proteinExistence type="predicted"/>
<feature type="region of interest" description="Disordered" evidence="1">
    <location>
        <begin position="25"/>
        <end position="58"/>
    </location>
</feature>
<evidence type="ECO:0000256" key="2">
    <source>
        <dbReference type="SAM" id="Phobius"/>
    </source>
</evidence>
<evidence type="ECO:0000313" key="5">
    <source>
        <dbReference type="Proteomes" id="UP000060016"/>
    </source>
</evidence>
<dbReference type="PATRIC" id="fig|156976.3.peg.418"/>
<feature type="compositionally biased region" description="Polar residues" evidence="1">
    <location>
        <begin position="28"/>
        <end position="44"/>
    </location>
</feature>
<dbReference type="AlphaFoldDB" id="A0A0K1RAG3"/>
<feature type="transmembrane region" description="Helical" evidence="2">
    <location>
        <begin position="95"/>
        <end position="115"/>
    </location>
</feature>
<evidence type="ECO:0000313" key="4">
    <source>
        <dbReference type="EMBL" id="AKV58161.1"/>
    </source>
</evidence>